<dbReference type="RefSeq" id="WP_078412047.1">
    <property type="nucleotide sequence ID" value="NZ_CP014339.1"/>
</dbReference>
<dbReference type="Proteomes" id="UP000189738">
    <property type="component" value="Chromosome"/>
</dbReference>
<sequence>MRTIKLIYFLFTLLVVTSCSRDDDSPSGNNGVATRTVMVYMAANNSLASDAYTNLNQMEEGFTGIDGKLIVYARIFGQEPKIYEIVHDTSPDIKSKVLKKYGDHNSSDPAVMKMIFEDMKSLAPANSYGAILWSHATNWVPANFGQLKTRSFGDDNSKSMDVQQLKSALPANLDFLIFDACSMASVEVLYELRNAAPYILASPTEVLSVGMPYHQIGRLLYTPDVKTGLTETAKAYVEYYRQKSGLEQSATFSVVDTRQLPLLAQETKKLLQNNPDVIAKIGRNGVQRLDLDPNTPVYAYDYADMLDKNFPQEQLVSVKSALSKAVVYKANTPNFLGKPINAFSGISCYIPVENEAYIAPFYRTLAWSQDSAYGMLLRW</sequence>
<name>A0A1T3DMW1_9FLAO</name>
<keyword evidence="1" id="KW-0732">Signal</keyword>
<protein>
    <submittedName>
        <fullName evidence="3">Clostripain</fullName>
    </submittedName>
</protein>
<dbReference type="EMBL" id="CP014339">
    <property type="protein sequence ID" value="AQX49914.1"/>
    <property type="molecule type" value="Genomic_DNA"/>
</dbReference>
<organism evidence="3">
    <name type="scientific">Elizabethkingia anophelis</name>
    <dbReference type="NCBI Taxonomy" id="1117645"/>
    <lineage>
        <taxon>Bacteria</taxon>
        <taxon>Pseudomonadati</taxon>
        <taxon>Bacteroidota</taxon>
        <taxon>Flavobacteriia</taxon>
        <taxon>Flavobacteriales</taxon>
        <taxon>Weeksellaceae</taxon>
        <taxon>Elizabethkingia</taxon>
    </lineage>
</organism>
<dbReference type="PANTHER" id="PTHR37835:SF1">
    <property type="entry name" value="ALPHA-CLOSTRIPAIN"/>
    <property type="match status" value="1"/>
</dbReference>
<accession>A0A1T3DMW1</accession>
<dbReference type="PANTHER" id="PTHR37835">
    <property type="entry name" value="ALPHA-CLOSTRIPAIN"/>
    <property type="match status" value="1"/>
</dbReference>
<proteinExistence type="predicted"/>
<dbReference type="AlphaFoldDB" id="A0A1T3DMW1"/>
<evidence type="ECO:0000313" key="4">
    <source>
        <dbReference type="Proteomes" id="UP000189738"/>
    </source>
</evidence>
<evidence type="ECO:0000313" key="2">
    <source>
        <dbReference type="EMBL" id="AQX49914.1"/>
    </source>
</evidence>
<evidence type="ECO:0000256" key="1">
    <source>
        <dbReference type="SAM" id="SignalP"/>
    </source>
</evidence>
<dbReference type="Gene3D" id="3.40.50.11970">
    <property type="match status" value="1"/>
</dbReference>
<gene>
    <name evidence="2" type="ORF">AYC66_04170</name>
    <name evidence="3" type="ORF">BAY09_17535</name>
</gene>
<dbReference type="Pfam" id="PF03415">
    <property type="entry name" value="Peptidase_C11"/>
    <property type="match status" value="1"/>
</dbReference>
<reference evidence="2 4" key="1">
    <citation type="submission" date="2016-02" db="EMBL/GenBank/DDBJ databases">
        <authorList>
            <person name="Nicholson A.C."/>
            <person name="Humrighouse B.W."/>
            <person name="Loparev V."/>
            <person name="Emery B."/>
            <person name="Graziano J."/>
            <person name="McQuiston J.R."/>
        </authorList>
    </citation>
    <scope>NUCLEOTIDE SEQUENCE [LARGE SCALE GENOMIC DNA]</scope>
    <source>
        <strain evidence="2 4">E6809</strain>
    </source>
</reference>
<evidence type="ECO:0000313" key="3">
    <source>
        <dbReference type="EMBL" id="OPB51089.1"/>
    </source>
</evidence>
<feature type="signal peptide" evidence="1">
    <location>
        <begin position="1"/>
        <end position="21"/>
    </location>
</feature>
<reference evidence="3" key="2">
    <citation type="submission" date="2016-06" db="EMBL/GenBank/DDBJ databases">
        <authorList>
            <person name="Nicholson A.C."/>
        </authorList>
    </citation>
    <scope>NUCLEOTIDE SEQUENCE [LARGE SCALE GENOMIC DNA]</scope>
    <source>
        <strain evidence="3">E6809</strain>
    </source>
</reference>
<feature type="chain" id="PRO_5014546575" evidence="1">
    <location>
        <begin position="22"/>
        <end position="379"/>
    </location>
</feature>
<dbReference type="InterPro" id="IPR005077">
    <property type="entry name" value="Peptidase_C11"/>
</dbReference>
<dbReference type="EMBL" id="MAHS01000004">
    <property type="protein sequence ID" value="OPB51089.1"/>
    <property type="molecule type" value="Genomic_DNA"/>
</dbReference>
<dbReference type="PROSITE" id="PS51257">
    <property type="entry name" value="PROKAR_LIPOPROTEIN"/>
    <property type="match status" value="1"/>
</dbReference>